<evidence type="ECO:0000313" key="2">
    <source>
        <dbReference type="Proteomes" id="UP000030634"/>
    </source>
</evidence>
<accession>A0A0A7KIQ2</accession>
<protein>
    <submittedName>
        <fullName evidence="1">Uncharacterized protein</fullName>
    </submittedName>
</protein>
<name>A0A0A7KIQ2_9DEIO</name>
<dbReference type="Proteomes" id="UP000030634">
    <property type="component" value="Chromosome"/>
</dbReference>
<dbReference type="HOGENOM" id="CLU_2733369_0_0_0"/>
<reference evidence="2" key="1">
    <citation type="submission" date="2014-11" db="EMBL/GenBank/DDBJ databases">
        <title>Hymenobacter sp. DG25B genome submission.</title>
        <authorList>
            <person name="Jung H.-Y."/>
            <person name="Kim M.K."/>
            <person name="Srinivasan S."/>
            <person name="Lim S."/>
        </authorList>
    </citation>
    <scope>NUCLEOTIDE SEQUENCE [LARGE SCALE GENOMIC DNA]</scope>
    <source>
        <strain evidence="2">DY59</strain>
    </source>
</reference>
<dbReference type="KEGG" id="dsw:QR90_14525"/>
<sequence>MHVKVDWQASRPPTQNTVNVQWESRPIGGKLLSVTIKASSTDTAVNTRTVEDRLIAKFVTQNGIRLLASGR</sequence>
<proteinExistence type="predicted"/>
<dbReference type="AlphaFoldDB" id="A0A0A7KIQ2"/>
<evidence type="ECO:0000313" key="1">
    <source>
        <dbReference type="EMBL" id="AIZ46021.1"/>
    </source>
</evidence>
<gene>
    <name evidence="1" type="ORF">QR90_14525</name>
</gene>
<organism evidence="1 2">
    <name type="scientific">Deinococcus radiopugnans</name>
    <dbReference type="NCBI Taxonomy" id="57497"/>
    <lineage>
        <taxon>Bacteria</taxon>
        <taxon>Thermotogati</taxon>
        <taxon>Deinococcota</taxon>
        <taxon>Deinococci</taxon>
        <taxon>Deinococcales</taxon>
        <taxon>Deinococcaceae</taxon>
        <taxon>Deinococcus</taxon>
    </lineage>
</organism>
<dbReference type="EMBL" id="CP010028">
    <property type="protein sequence ID" value="AIZ46021.1"/>
    <property type="molecule type" value="Genomic_DNA"/>
</dbReference>